<reference evidence="5" key="1">
    <citation type="submission" date="2020-08" db="EMBL/GenBank/DDBJ databases">
        <title>Genome public.</title>
        <authorList>
            <person name="Liu C."/>
            <person name="Sun Q."/>
        </authorList>
    </citation>
    <scope>NUCLEOTIDE SEQUENCE</scope>
    <source>
        <strain evidence="5">BX8</strain>
    </source>
</reference>
<dbReference type="InterPro" id="IPR011990">
    <property type="entry name" value="TPR-like_helical_dom_sf"/>
</dbReference>
<dbReference type="InterPro" id="IPR019734">
    <property type="entry name" value="TPR_rpt"/>
</dbReference>
<sequence length="1086" mass="121920">MDKTVKACRQRQAIPTYVPKAPSSLPMFFEKKPYQGASGRLYPLPYCDGISDVRQDVEYEVYTLENEYVSTQVLPALGGKVLRGYDKAGNYDFIYRNRVVKPALVGLAGPWISGGIEFNWPQHHRPTTYLPLEAVLEENPDGGKTVWTGEVDPFYRMKGMAGITVDPGRSYIKAKVRVYNRTALPQIFMWWANLAVPVNETYRTIFPPDVEWVNDHDRRAVLEWPVAKGVYRTARPFDYGDGTDLSFYDAVKVPSSFLVSQGQSDMDFVAGYDGGLDKGIVTVADHHIAPGKKMWTWGHGEFGEMWCSNLTDEDGPYIELMTGVYTDNQPDFTWLAPYETREFEQVWYPIRGIGDVKNATVDAAMNLEQRGEEFFFGFCVTGVFPGCRITVQDGDAPLYEERADLDPAAAWLKTLPLRGHRFEDLTVSLLSAEGKTLVSYKPCRRGQKKPVEVRQPVRRPAEYATVEELYINGYHLEQYKQHNYDPRDYYREGLRRDPGDIRCNTAMGRLALKDGCFEQCVEFCSAAIRRLTSRNEHPTDTEALYLKGIALCYLGRYEEAYDVLSRAGWNYAHRSAAHYSLAAIDCRFGRFAAALEKLDVSLGLNAGHTRAADLKTAVLRSLGCGGEALALAQASAKADPLDLWARFELHALTGEGLDEIRGIFGAKPENFLDVACDYLEAGFAGDALRVLDAADSGYPLVRYYRAWCLHLLGRESDAELAAAASMDTGTCFPSRLEDIAVLEYAASAGPADANACYYLGCLFYDRFRYEDAIGRWEEAVRRDPHHAKALRCLSLAYFDKRGDAASARACMELALDGLADPRLLFEYQQLLKNSGAAPDERLAVYDRCPQLLQQRDDCYLDRIVLLCMKGRYEEAIRLAGERHFHIYEGGEGNLTKQHAWMHVLYGNELAAAGRDAEAERAYRNGAEMPRSYGEAKTFFNQEAHLYFYLGLLLEKRGDGAGAKAAFEEASVYKAAVSELSLFRALALRRLLCFSQAQQVLQEMLDAGSELIDNKDLRGYYGVGSPCPMPFEYDIEKQNLVNGHILRGYALLGLGRKQEADAEIADAAALDPYNFRLYAYGQIRPTI</sequence>
<dbReference type="InterPro" id="IPR033396">
    <property type="entry name" value="DUF5107"/>
</dbReference>
<evidence type="ECO:0000256" key="1">
    <source>
        <dbReference type="ARBA" id="ARBA00022737"/>
    </source>
</evidence>
<keyword evidence="1" id="KW-0677">Repeat</keyword>
<dbReference type="PANTHER" id="PTHR44943">
    <property type="entry name" value="CELLULOSE SYNTHASE OPERON PROTEIN C"/>
    <property type="match status" value="1"/>
</dbReference>
<dbReference type="SUPFAM" id="SSF48452">
    <property type="entry name" value="TPR-like"/>
    <property type="match status" value="3"/>
</dbReference>
<dbReference type="PROSITE" id="PS50005">
    <property type="entry name" value="TPR"/>
    <property type="match status" value="1"/>
</dbReference>
<evidence type="ECO:0000313" key="6">
    <source>
        <dbReference type="Proteomes" id="UP000659630"/>
    </source>
</evidence>
<evidence type="ECO:0000256" key="3">
    <source>
        <dbReference type="PROSITE-ProRule" id="PRU00339"/>
    </source>
</evidence>
<dbReference type="PANTHER" id="PTHR44943:SF8">
    <property type="entry name" value="TPR REPEAT-CONTAINING PROTEIN MJ0263"/>
    <property type="match status" value="1"/>
</dbReference>
<dbReference type="RefSeq" id="WP_186887969.1">
    <property type="nucleotide sequence ID" value="NZ_JACONZ010000003.1"/>
</dbReference>
<dbReference type="EMBL" id="JACONZ010000003">
    <property type="protein sequence ID" value="MBC5581594.1"/>
    <property type="molecule type" value="Genomic_DNA"/>
</dbReference>
<keyword evidence="2 3" id="KW-0802">TPR repeat</keyword>
<dbReference type="Proteomes" id="UP000659630">
    <property type="component" value="Unassembled WGS sequence"/>
</dbReference>
<dbReference type="AlphaFoldDB" id="A0A923I9I9"/>
<name>A0A923I9I9_9FIRM</name>
<protein>
    <submittedName>
        <fullName evidence="5">DUF5107 domain-containing protein</fullName>
    </submittedName>
</protein>
<feature type="domain" description="DUF5107" evidence="4">
    <location>
        <begin position="41"/>
        <end position="349"/>
    </location>
</feature>
<gene>
    <name evidence="5" type="ORF">H8S23_08755</name>
</gene>
<evidence type="ECO:0000259" key="4">
    <source>
        <dbReference type="Pfam" id="PF17128"/>
    </source>
</evidence>
<feature type="repeat" description="TPR" evidence="3">
    <location>
        <begin position="753"/>
        <end position="786"/>
    </location>
</feature>
<dbReference type="Pfam" id="PF17128">
    <property type="entry name" value="DUF5107"/>
    <property type="match status" value="1"/>
</dbReference>
<dbReference type="InterPro" id="IPR051685">
    <property type="entry name" value="Ycf3/AcsC/BcsC/TPR_MFPF"/>
</dbReference>
<evidence type="ECO:0000256" key="2">
    <source>
        <dbReference type="ARBA" id="ARBA00022803"/>
    </source>
</evidence>
<accession>A0A923I9I9</accession>
<evidence type="ECO:0000313" key="5">
    <source>
        <dbReference type="EMBL" id="MBC5581594.1"/>
    </source>
</evidence>
<keyword evidence="6" id="KW-1185">Reference proteome</keyword>
<organism evidence="5 6">
    <name type="scientific">Anaerofilum hominis</name>
    <dbReference type="NCBI Taxonomy" id="2763016"/>
    <lineage>
        <taxon>Bacteria</taxon>
        <taxon>Bacillati</taxon>
        <taxon>Bacillota</taxon>
        <taxon>Clostridia</taxon>
        <taxon>Eubacteriales</taxon>
        <taxon>Oscillospiraceae</taxon>
        <taxon>Anaerofilum</taxon>
    </lineage>
</organism>
<dbReference type="Gene3D" id="1.25.40.10">
    <property type="entry name" value="Tetratricopeptide repeat domain"/>
    <property type="match status" value="3"/>
</dbReference>
<comment type="caution">
    <text evidence="5">The sequence shown here is derived from an EMBL/GenBank/DDBJ whole genome shotgun (WGS) entry which is preliminary data.</text>
</comment>
<proteinExistence type="predicted"/>
<dbReference type="SMART" id="SM00028">
    <property type="entry name" value="TPR"/>
    <property type="match status" value="7"/>
</dbReference>